<comment type="cofactor">
    <cofactor evidence="1">
        <name>Mg(2+)</name>
        <dbReference type="ChEBI" id="CHEBI:18420"/>
    </cofactor>
</comment>
<evidence type="ECO:0000256" key="2">
    <source>
        <dbReference type="ARBA" id="ARBA00010211"/>
    </source>
</evidence>
<evidence type="ECO:0000256" key="1">
    <source>
        <dbReference type="ARBA" id="ARBA00001946"/>
    </source>
</evidence>
<dbReference type="SUPFAM" id="SSF56529">
    <property type="entry name" value="FAH"/>
    <property type="match status" value="1"/>
</dbReference>
<evidence type="ECO:0000313" key="6">
    <source>
        <dbReference type="Proteomes" id="UP001174908"/>
    </source>
</evidence>
<dbReference type="InterPro" id="IPR036663">
    <property type="entry name" value="Fumarylacetoacetase_C_sf"/>
</dbReference>
<keyword evidence="3" id="KW-0479">Metal-binding</keyword>
<dbReference type="Pfam" id="PF01557">
    <property type="entry name" value="FAA_hydrolase"/>
    <property type="match status" value="1"/>
</dbReference>
<dbReference type="InterPro" id="IPR051121">
    <property type="entry name" value="FAH"/>
</dbReference>
<comment type="similarity">
    <text evidence="2">Belongs to the FAH family.</text>
</comment>
<accession>A0ABT7N8Z3</accession>
<dbReference type="RefSeq" id="WP_286659453.1">
    <property type="nucleotide sequence ID" value="NZ_JASZYV010000001.1"/>
</dbReference>
<dbReference type="Proteomes" id="UP001174908">
    <property type="component" value="Unassembled WGS sequence"/>
</dbReference>
<dbReference type="EMBL" id="JASZYV010000001">
    <property type="protein sequence ID" value="MDM0044415.1"/>
    <property type="molecule type" value="Genomic_DNA"/>
</dbReference>
<dbReference type="PANTHER" id="PTHR42796:SF4">
    <property type="entry name" value="FUMARYLACETOACETATE HYDROLASE DOMAIN-CONTAINING PROTEIN 2A"/>
    <property type="match status" value="1"/>
</dbReference>
<evidence type="ECO:0000259" key="4">
    <source>
        <dbReference type="Pfam" id="PF01557"/>
    </source>
</evidence>
<dbReference type="Gene3D" id="3.90.850.10">
    <property type="entry name" value="Fumarylacetoacetase-like, C-terminal domain"/>
    <property type="match status" value="1"/>
</dbReference>
<feature type="domain" description="Fumarylacetoacetase-like C-terminal" evidence="4">
    <location>
        <begin position="78"/>
        <end position="285"/>
    </location>
</feature>
<evidence type="ECO:0000313" key="5">
    <source>
        <dbReference type="EMBL" id="MDM0044415.1"/>
    </source>
</evidence>
<gene>
    <name evidence="5" type="ORF">QTH91_07995</name>
</gene>
<dbReference type="GO" id="GO:0016787">
    <property type="term" value="F:hydrolase activity"/>
    <property type="evidence" value="ECO:0007669"/>
    <property type="project" value="UniProtKB-KW"/>
</dbReference>
<organism evidence="5 6">
    <name type="scientific">Variovorax dokdonensis</name>
    <dbReference type="NCBI Taxonomy" id="344883"/>
    <lineage>
        <taxon>Bacteria</taxon>
        <taxon>Pseudomonadati</taxon>
        <taxon>Pseudomonadota</taxon>
        <taxon>Betaproteobacteria</taxon>
        <taxon>Burkholderiales</taxon>
        <taxon>Comamonadaceae</taxon>
        <taxon>Variovorax</taxon>
    </lineage>
</organism>
<sequence length="289" mass="30964">MKLVTFRHDGRTSIGKIVEDTIVDLPRADAQLPSTMLELLQGGAEAMERARASKVTAGNAVPLAAARLLAPVPNPSKFLAIGMNYRKHVAEAAKVGVHTPPTQVWFNKQVSCINGPDGDVHLPRVSEQLDYEVELCVVIGQRCRHVQPQDAASVIAGYMVGNDVSVRDWQLRSQTMTIGKSFDTTGPTGPWIVTPDEVPTPAALRLRLWVNGELRQDDVAGNMIHDIAAQIAHLSAAFTLEPGDLLATGTPSGVGVAMDPPSFLKAGDVMRAQIDGIGTLENRVVAEPC</sequence>
<protein>
    <submittedName>
        <fullName evidence="5">Fumarylacetoacetate hydrolase family protein</fullName>
    </submittedName>
</protein>
<comment type="caution">
    <text evidence="5">The sequence shown here is derived from an EMBL/GenBank/DDBJ whole genome shotgun (WGS) entry which is preliminary data.</text>
</comment>
<reference evidence="5" key="1">
    <citation type="submission" date="2023-06" db="EMBL/GenBank/DDBJ databases">
        <authorList>
            <person name="Jiang Y."/>
            <person name="Liu Q."/>
        </authorList>
    </citation>
    <scope>NUCLEOTIDE SEQUENCE</scope>
    <source>
        <strain evidence="5">CGMCC 1.12089</strain>
    </source>
</reference>
<dbReference type="InterPro" id="IPR011234">
    <property type="entry name" value="Fumarylacetoacetase-like_C"/>
</dbReference>
<name>A0ABT7N8Z3_9BURK</name>
<evidence type="ECO:0000256" key="3">
    <source>
        <dbReference type="ARBA" id="ARBA00022723"/>
    </source>
</evidence>
<dbReference type="PANTHER" id="PTHR42796">
    <property type="entry name" value="FUMARYLACETOACETATE HYDROLASE DOMAIN-CONTAINING PROTEIN 2A-RELATED"/>
    <property type="match status" value="1"/>
</dbReference>
<keyword evidence="5" id="KW-0378">Hydrolase</keyword>
<proteinExistence type="inferred from homology"/>
<keyword evidence="6" id="KW-1185">Reference proteome</keyword>